<reference evidence="2" key="1">
    <citation type="submission" date="2019-03" db="EMBL/GenBank/DDBJ databases">
        <title>Lake Tanganyika Metagenome-Assembled Genomes (MAGs).</title>
        <authorList>
            <person name="Tran P."/>
        </authorList>
    </citation>
    <scope>NUCLEOTIDE SEQUENCE</scope>
    <source>
        <strain evidence="2">K_DeepCast_65m_m2_066</strain>
    </source>
</reference>
<organism evidence="2 3">
    <name type="scientific">Tectimicrobiota bacterium</name>
    <dbReference type="NCBI Taxonomy" id="2528274"/>
    <lineage>
        <taxon>Bacteria</taxon>
        <taxon>Pseudomonadati</taxon>
        <taxon>Nitrospinota/Tectimicrobiota group</taxon>
        <taxon>Candidatus Tectimicrobiota</taxon>
    </lineage>
</organism>
<sequence>MRDSVDSAPQCTLHVTSNEPSTGTAPGWRIIDAHHVQLRAESTRARGGRVYTIDVRCIDASSNATQRAVTVRVSPR</sequence>
<accession>A0A937W4N3</accession>
<feature type="region of interest" description="Disordered" evidence="1">
    <location>
        <begin position="1"/>
        <end position="26"/>
    </location>
</feature>
<dbReference type="AlphaFoldDB" id="A0A937W4N3"/>
<comment type="caution">
    <text evidence="2">The sequence shown here is derived from an EMBL/GenBank/DDBJ whole genome shotgun (WGS) entry which is preliminary data.</text>
</comment>
<dbReference type="EMBL" id="VGLS01000955">
    <property type="protein sequence ID" value="MBM3226562.1"/>
    <property type="molecule type" value="Genomic_DNA"/>
</dbReference>
<evidence type="ECO:0000313" key="3">
    <source>
        <dbReference type="Proteomes" id="UP000712673"/>
    </source>
</evidence>
<dbReference type="Proteomes" id="UP000712673">
    <property type="component" value="Unassembled WGS sequence"/>
</dbReference>
<proteinExistence type="predicted"/>
<evidence type="ECO:0000313" key="2">
    <source>
        <dbReference type="EMBL" id="MBM3226562.1"/>
    </source>
</evidence>
<feature type="compositionally biased region" description="Polar residues" evidence="1">
    <location>
        <begin position="7"/>
        <end position="24"/>
    </location>
</feature>
<evidence type="ECO:0000256" key="1">
    <source>
        <dbReference type="SAM" id="MobiDB-lite"/>
    </source>
</evidence>
<name>A0A937W4N3_UNCTE</name>
<protein>
    <submittedName>
        <fullName evidence="2">Uncharacterized protein</fullName>
    </submittedName>
</protein>
<gene>
    <name evidence="2" type="ORF">FJZ47_22590</name>
</gene>